<dbReference type="FunFam" id="3.40.50.720:FF:000084">
    <property type="entry name" value="Short-chain dehydrogenase reductase"/>
    <property type="match status" value="1"/>
</dbReference>
<keyword evidence="7" id="KW-0521">NADP</keyword>
<evidence type="ECO:0000256" key="18">
    <source>
        <dbReference type="ARBA" id="ARBA00049108"/>
    </source>
</evidence>
<comment type="catalytic activity">
    <reaction evidence="20">
        <text>(2E)-decenoyl-CoA + NADPH + H(+) = decanoyl-CoA + NADP(+)</text>
        <dbReference type="Rhea" id="RHEA:44960"/>
        <dbReference type="ChEBI" id="CHEBI:15378"/>
        <dbReference type="ChEBI" id="CHEBI:57783"/>
        <dbReference type="ChEBI" id="CHEBI:58349"/>
        <dbReference type="ChEBI" id="CHEBI:61406"/>
        <dbReference type="ChEBI" id="CHEBI:61430"/>
    </reaction>
    <physiologicalReaction direction="left-to-right" evidence="20">
        <dbReference type="Rhea" id="RHEA:44961"/>
    </physiologicalReaction>
</comment>
<comment type="subunit">
    <text evidence="13">Interacts with PEX5, probably required to target it into peroxisomes.</text>
</comment>
<sequence>MSQSDPPEAIRFLAPDLFSGQVAVVTGGGTGLGLQISRGLAALGATVVIASRSAEHHQALLEEGDAAGWRVYSETVDVREADRVRELADRVVEKQGKVDILVNNAAGNFVCPAEKLSAKAWRAVLGIVLDGTFYCSRSFGRHMIAAGGGQMLNVLATYAWTGMPGVVHSASAKAGVLAMTRTLAVEWARHGIRVNAIAPGPFESKGAEANLWPSEEVREAILRGVPLGRFATPDEVASHALFLLSPACAYVNGEVFVQDGGASLGKGMWTPGDRVGRRKA</sequence>
<keyword evidence="6" id="KW-0276">Fatty acid metabolism</keyword>
<proteinExistence type="inferred from homology"/>
<comment type="catalytic activity">
    <reaction evidence="16">
        <text>(2E)-dodecenoyl-CoA + NADPH + H(+) = dodecanoyl-CoA + NADP(+)</text>
        <dbReference type="Rhea" id="RHEA:44964"/>
        <dbReference type="ChEBI" id="CHEBI:15378"/>
        <dbReference type="ChEBI" id="CHEBI:57330"/>
        <dbReference type="ChEBI" id="CHEBI:57375"/>
        <dbReference type="ChEBI" id="CHEBI:57783"/>
        <dbReference type="ChEBI" id="CHEBI:58349"/>
    </reaction>
    <physiologicalReaction direction="left-to-right" evidence="16">
        <dbReference type="Rhea" id="RHEA:44965"/>
    </physiologicalReaction>
</comment>
<dbReference type="AlphaFoldDB" id="A0A518BHZ8"/>
<comment type="function">
    <text evidence="12">Participates in chain elongation of fatty acids. Catalyzes the reduction of trans-2-enoyl-CoAs of varying chain lengths from 6:1 to 16:1, having maximum activity with 10:1 CoA. Has no 2,4-dienoyl-CoA reductase activity.</text>
</comment>
<keyword evidence="9" id="KW-0443">Lipid metabolism</keyword>
<comment type="catalytic activity">
    <reaction evidence="17">
        <text>(2E)-tetradecenoyl-CoA + NADPH + H(+) = tetradecanoyl-CoA + NADP(+)</text>
        <dbReference type="Rhea" id="RHEA:44968"/>
        <dbReference type="ChEBI" id="CHEBI:15378"/>
        <dbReference type="ChEBI" id="CHEBI:57385"/>
        <dbReference type="ChEBI" id="CHEBI:57783"/>
        <dbReference type="ChEBI" id="CHEBI:58349"/>
        <dbReference type="ChEBI" id="CHEBI:61405"/>
    </reaction>
    <physiologicalReaction direction="left-to-right" evidence="17">
        <dbReference type="Rhea" id="RHEA:44969"/>
    </physiologicalReaction>
</comment>
<dbReference type="RefSeq" id="WP_145064422.1">
    <property type="nucleotide sequence ID" value="NZ_CP036287.1"/>
</dbReference>
<evidence type="ECO:0000256" key="21">
    <source>
        <dbReference type="ARBA" id="ARBA00049559"/>
    </source>
</evidence>
<evidence type="ECO:0000256" key="17">
    <source>
        <dbReference type="ARBA" id="ARBA00048686"/>
    </source>
</evidence>
<dbReference type="InterPro" id="IPR002347">
    <property type="entry name" value="SDR_fam"/>
</dbReference>
<dbReference type="Pfam" id="PF13561">
    <property type="entry name" value="adh_short_C2"/>
    <property type="match status" value="1"/>
</dbReference>
<evidence type="ECO:0000256" key="19">
    <source>
        <dbReference type="ARBA" id="ARBA00049251"/>
    </source>
</evidence>
<name>A0A518BHZ8_9BACT</name>
<evidence type="ECO:0000256" key="1">
    <source>
        <dbReference type="ARBA" id="ARBA00004275"/>
    </source>
</evidence>
<evidence type="ECO:0000256" key="8">
    <source>
        <dbReference type="ARBA" id="ARBA00023002"/>
    </source>
</evidence>
<comment type="catalytic activity">
    <reaction evidence="18">
        <text>(2E)-hexenoyl-CoA + NADPH + H(+) = hexanoyl-CoA + NADP(+)</text>
        <dbReference type="Rhea" id="RHEA:44956"/>
        <dbReference type="ChEBI" id="CHEBI:15378"/>
        <dbReference type="ChEBI" id="CHEBI:57783"/>
        <dbReference type="ChEBI" id="CHEBI:58349"/>
        <dbReference type="ChEBI" id="CHEBI:62077"/>
        <dbReference type="ChEBI" id="CHEBI:62620"/>
    </reaction>
    <physiologicalReaction direction="left-to-right" evidence="18">
        <dbReference type="Rhea" id="RHEA:44957"/>
    </physiologicalReaction>
</comment>
<dbReference type="EMBL" id="CP036287">
    <property type="protein sequence ID" value="QDU66601.1"/>
    <property type="molecule type" value="Genomic_DNA"/>
</dbReference>
<comment type="catalytic activity">
    <reaction evidence="21">
        <text>(2E)-octenoyl-CoA + NADPH + H(+) = octanoyl-CoA + NADP(+)</text>
        <dbReference type="Rhea" id="RHEA:44952"/>
        <dbReference type="ChEBI" id="CHEBI:15378"/>
        <dbReference type="ChEBI" id="CHEBI:57386"/>
        <dbReference type="ChEBI" id="CHEBI:57783"/>
        <dbReference type="ChEBI" id="CHEBI:58349"/>
        <dbReference type="ChEBI" id="CHEBI:62242"/>
    </reaction>
    <physiologicalReaction direction="left-to-right" evidence="21">
        <dbReference type="Rhea" id="RHEA:44953"/>
    </physiologicalReaction>
</comment>
<keyword evidence="11" id="KW-0275">Fatty acid biosynthesis</keyword>
<gene>
    <name evidence="22" type="primary">fadH</name>
    <name evidence="22" type="ORF">Pla133_16770</name>
</gene>
<evidence type="ECO:0000256" key="2">
    <source>
        <dbReference type="ARBA" id="ARBA00005189"/>
    </source>
</evidence>
<dbReference type="PANTHER" id="PTHR24317:SF7">
    <property type="entry name" value="PEROXISOMAL TRANS-2-ENOYL-COA REDUCTASE"/>
    <property type="match status" value="1"/>
</dbReference>
<evidence type="ECO:0000256" key="9">
    <source>
        <dbReference type="ARBA" id="ARBA00023098"/>
    </source>
</evidence>
<evidence type="ECO:0000256" key="4">
    <source>
        <dbReference type="ARBA" id="ARBA00022516"/>
    </source>
</evidence>
<evidence type="ECO:0000256" key="6">
    <source>
        <dbReference type="ARBA" id="ARBA00022832"/>
    </source>
</evidence>
<reference evidence="22 23" key="1">
    <citation type="submission" date="2019-02" db="EMBL/GenBank/DDBJ databases">
        <title>Deep-cultivation of Planctomycetes and their phenomic and genomic characterization uncovers novel biology.</title>
        <authorList>
            <person name="Wiegand S."/>
            <person name="Jogler M."/>
            <person name="Boedeker C."/>
            <person name="Pinto D."/>
            <person name="Vollmers J."/>
            <person name="Rivas-Marin E."/>
            <person name="Kohn T."/>
            <person name="Peeters S.H."/>
            <person name="Heuer A."/>
            <person name="Rast P."/>
            <person name="Oberbeckmann S."/>
            <person name="Bunk B."/>
            <person name="Jeske O."/>
            <person name="Meyerdierks A."/>
            <person name="Storesund J.E."/>
            <person name="Kallscheuer N."/>
            <person name="Luecker S."/>
            <person name="Lage O.M."/>
            <person name="Pohl T."/>
            <person name="Merkel B.J."/>
            <person name="Hornburger P."/>
            <person name="Mueller R.-W."/>
            <person name="Bruemmer F."/>
            <person name="Labrenz M."/>
            <person name="Spormann A.M."/>
            <person name="Op den Camp H."/>
            <person name="Overmann J."/>
            <person name="Amann R."/>
            <person name="Jetten M.S.M."/>
            <person name="Mascher T."/>
            <person name="Medema M.H."/>
            <person name="Devos D.P."/>
            <person name="Kaster A.-K."/>
            <person name="Ovreas L."/>
            <person name="Rohde M."/>
            <person name="Galperin M.Y."/>
            <person name="Jogler C."/>
        </authorList>
    </citation>
    <scope>NUCLEOTIDE SEQUENCE [LARGE SCALE GENOMIC DNA]</scope>
    <source>
        <strain evidence="22 23">Pla133</strain>
    </source>
</reference>
<evidence type="ECO:0000256" key="3">
    <source>
        <dbReference type="ARBA" id="ARBA00006484"/>
    </source>
</evidence>
<evidence type="ECO:0000256" key="12">
    <source>
        <dbReference type="ARBA" id="ARBA00037124"/>
    </source>
</evidence>
<evidence type="ECO:0000256" key="5">
    <source>
        <dbReference type="ARBA" id="ARBA00022553"/>
    </source>
</evidence>
<dbReference type="InterPro" id="IPR036291">
    <property type="entry name" value="NAD(P)-bd_dom_sf"/>
</dbReference>
<dbReference type="KEGG" id="pbap:Pla133_16770"/>
<evidence type="ECO:0000313" key="23">
    <source>
        <dbReference type="Proteomes" id="UP000316921"/>
    </source>
</evidence>
<comment type="catalytic activity">
    <reaction evidence="19">
        <text>a (2E)-enoyl-CoA + NADPH + H(+) = a 2,3-saturated acyl-CoA + NADP(+)</text>
        <dbReference type="Rhea" id="RHEA:33763"/>
        <dbReference type="ChEBI" id="CHEBI:15378"/>
        <dbReference type="ChEBI" id="CHEBI:57783"/>
        <dbReference type="ChEBI" id="CHEBI:58349"/>
        <dbReference type="ChEBI" id="CHEBI:58856"/>
        <dbReference type="ChEBI" id="CHEBI:65111"/>
        <dbReference type="EC" id="1.3.1.38"/>
    </reaction>
    <physiologicalReaction direction="left-to-right" evidence="19">
        <dbReference type="Rhea" id="RHEA:33764"/>
    </physiologicalReaction>
</comment>
<dbReference type="GO" id="GO:0006633">
    <property type="term" value="P:fatty acid biosynthetic process"/>
    <property type="evidence" value="ECO:0007669"/>
    <property type="project" value="UniProtKB-KW"/>
</dbReference>
<dbReference type="InterPro" id="IPR052388">
    <property type="entry name" value="Peroxisomal_t2-enoyl-CoA_red"/>
</dbReference>
<comment type="similarity">
    <text evidence="3">Belongs to the short-chain dehydrogenases/reductases (SDR) family.</text>
</comment>
<keyword evidence="4" id="KW-0444">Lipid biosynthesis</keyword>
<evidence type="ECO:0000256" key="11">
    <source>
        <dbReference type="ARBA" id="ARBA00023160"/>
    </source>
</evidence>
<evidence type="ECO:0000256" key="20">
    <source>
        <dbReference type="ARBA" id="ARBA00049386"/>
    </source>
</evidence>
<comment type="subcellular location">
    <subcellularLocation>
        <location evidence="1">Peroxisome</location>
    </subcellularLocation>
</comment>
<dbReference type="PRINTS" id="PR00081">
    <property type="entry name" value="GDHRDH"/>
</dbReference>
<keyword evidence="10" id="KW-0576">Peroxisome</keyword>
<evidence type="ECO:0000256" key="14">
    <source>
        <dbReference type="ARBA" id="ARBA00038849"/>
    </source>
</evidence>
<dbReference type="CDD" id="cd05369">
    <property type="entry name" value="TER_DECR_SDR_a"/>
    <property type="match status" value="1"/>
</dbReference>
<dbReference type="EC" id="1.3.1.38" evidence="14"/>
<organism evidence="22 23">
    <name type="scientific">Engelhardtia mirabilis</name>
    <dbReference type="NCBI Taxonomy" id="2528011"/>
    <lineage>
        <taxon>Bacteria</taxon>
        <taxon>Pseudomonadati</taxon>
        <taxon>Planctomycetota</taxon>
        <taxon>Planctomycetia</taxon>
        <taxon>Planctomycetia incertae sedis</taxon>
        <taxon>Engelhardtia</taxon>
    </lineage>
</organism>
<evidence type="ECO:0000256" key="13">
    <source>
        <dbReference type="ARBA" id="ARBA00038622"/>
    </source>
</evidence>
<dbReference type="Gene3D" id="3.40.50.720">
    <property type="entry name" value="NAD(P)-binding Rossmann-like Domain"/>
    <property type="match status" value="1"/>
</dbReference>
<keyword evidence="8 22" id="KW-0560">Oxidoreductase</keyword>
<keyword evidence="5" id="KW-0597">Phosphoprotein</keyword>
<dbReference type="GO" id="GO:0019166">
    <property type="term" value="F:trans-2-enoyl-CoA reductase (NADPH) activity"/>
    <property type="evidence" value="ECO:0007669"/>
    <property type="project" value="UniProtKB-EC"/>
</dbReference>
<evidence type="ECO:0000256" key="15">
    <source>
        <dbReference type="ARBA" id="ARBA00041063"/>
    </source>
</evidence>
<dbReference type="PANTHER" id="PTHR24317">
    <property type="entry name" value="PEROXISOMAL TRANS-2-ENOYL-COA REDUCTASE"/>
    <property type="match status" value="1"/>
</dbReference>
<dbReference type="Proteomes" id="UP000316921">
    <property type="component" value="Chromosome"/>
</dbReference>
<dbReference type="SUPFAM" id="SSF51735">
    <property type="entry name" value="NAD(P)-binding Rossmann-fold domains"/>
    <property type="match status" value="1"/>
</dbReference>
<accession>A0A518BHZ8</accession>
<protein>
    <recommendedName>
        <fullName evidence="15">Peroxisomal trans-2-enoyl-CoA reductase</fullName>
        <ecNumber evidence="14">1.3.1.38</ecNumber>
    </recommendedName>
</protein>
<evidence type="ECO:0000256" key="10">
    <source>
        <dbReference type="ARBA" id="ARBA00023140"/>
    </source>
</evidence>
<comment type="pathway">
    <text evidence="2">Lipid metabolism.</text>
</comment>
<keyword evidence="23" id="KW-1185">Reference proteome</keyword>
<evidence type="ECO:0000256" key="7">
    <source>
        <dbReference type="ARBA" id="ARBA00022857"/>
    </source>
</evidence>
<dbReference type="PRINTS" id="PR00080">
    <property type="entry name" value="SDRFAMILY"/>
</dbReference>
<evidence type="ECO:0000256" key="16">
    <source>
        <dbReference type="ARBA" id="ARBA00047570"/>
    </source>
</evidence>
<evidence type="ECO:0000313" key="22">
    <source>
        <dbReference type="EMBL" id="QDU66601.1"/>
    </source>
</evidence>